<feature type="region of interest" description="Disordered" evidence="1">
    <location>
        <begin position="110"/>
        <end position="129"/>
    </location>
</feature>
<protein>
    <submittedName>
        <fullName evidence="2">Uncharacterized protein</fullName>
    </submittedName>
</protein>
<gene>
    <name evidence="2" type="ORF">PSUO_000072</name>
</gene>
<accession>A0A5B9RB23</accession>
<sequence>MLHLQLVELLLLLEVILIVDLLLLRDLFVLELKISPLPPTTETVPTIVVTEASPENVVTEVDPIVSATNTPRPDNIPLPQENLNREIEDQNIQDNPEFQEFRRQLNEEYPPLENRNGSRGIVEPHEDPRFIPTQENLDRMENQQRMAEQSITSDSINKEIEDLPIPPVASSSQTNYMFPIDPERSKIYVVANDSLGFEMILIHLQIHLSLMLYLRRVNTYSN</sequence>
<keyword evidence="2" id="KW-0496">Mitochondrion</keyword>
<evidence type="ECO:0000256" key="1">
    <source>
        <dbReference type="SAM" id="MobiDB-lite"/>
    </source>
</evidence>
<evidence type="ECO:0000313" key="2">
    <source>
        <dbReference type="EMBL" id="QEG57156.1"/>
    </source>
</evidence>
<dbReference type="AlphaFoldDB" id="A0A5B9RB23"/>
<reference evidence="2" key="1">
    <citation type="submission" date="2019-03" db="EMBL/GenBank/DDBJ databases">
        <title>Evidence of extensive intraspecific noncoding reshuffling in a 169kb mitochondrial genome of basidiomycete fungus.</title>
        <authorList>
            <person name="Lee H.-H."/>
            <person name="Ke H.-M."/>
            <person name="Lin C.-Y.I."/>
            <person name="Lee T.J."/>
            <person name="Chung C.-L."/>
            <person name="Tsai I.J."/>
        </authorList>
    </citation>
    <scope>NUCLEOTIDE SEQUENCE</scope>
    <source>
        <strain evidence="2">FP133613</strain>
    </source>
</reference>
<proteinExistence type="predicted"/>
<organism evidence="2">
    <name type="scientific">Coniferiporia sulphurascens</name>
    <name type="common">Laminated root rot fungus</name>
    <name type="synonym">Phellinidium sulphurascens</name>
    <dbReference type="NCBI Taxonomy" id="175648"/>
    <lineage>
        <taxon>Eukaryota</taxon>
        <taxon>Fungi</taxon>
        <taxon>Dikarya</taxon>
        <taxon>Basidiomycota</taxon>
        <taxon>Agaricomycotina</taxon>
        <taxon>Agaricomycetes</taxon>
        <taxon>Hymenochaetales</taxon>
        <taxon>Hymenochaetaceae</taxon>
        <taxon>Coniferiporia</taxon>
    </lineage>
</organism>
<dbReference type="EMBL" id="MK623260">
    <property type="protein sequence ID" value="QEG57156.1"/>
    <property type="molecule type" value="Genomic_DNA"/>
</dbReference>
<name>A0A5B9RB23_CONSH</name>
<geneLocation type="mitochondrion" evidence="2"/>